<sequence length="82" mass="9376">TTQGHYQLPLDSTFSNGHLLEKFPLSRGTCQGCPLSPLLYSVVTEPIAQSVSNILNIQEINIKKKNINWHYRWVMLSYSLQN</sequence>
<dbReference type="AlphaFoldDB" id="A0A7M4FX78"/>
<evidence type="ECO:0000313" key="2">
    <source>
        <dbReference type="Proteomes" id="UP000594220"/>
    </source>
</evidence>
<dbReference type="Ensembl" id="ENSCPRT00005016915.1">
    <property type="protein sequence ID" value="ENSCPRP00005014402.1"/>
    <property type="gene ID" value="ENSCPRG00005010150.1"/>
</dbReference>
<keyword evidence="2" id="KW-1185">Reference proteome</keyword>
<name>A0A7M4FX78_CROPO</name>
<evidence type="ECO:0008006" key="3">
    <source>
        <dbReference type="Google" id="ProtNLM"/>
    </source>
</evidence>
<reference evidence="1" key="2">
    <citation type="submission" date="2025-09" db="UniProtKB">
        <authorList>
            <consortium name="Ensembl"/>
        </authorList>
    </citation>
    <scope>IDENTIFICATION</scope>
</reference>
<accession>A0A7M4FX78</accession>
<reference evidence="1" key="1">
    <citation type="submission" date="2025-08" db="UniProtKB">
        <authorList>
            <consortium name="Ensembl"/>
        </authorList>
    </citation>
    <scope>IDENTIFICATION</scope>
</reference>
<dbReference type="Proteomes" id="UP000594220">
    <property type="component" value="Unplaced"/>
</dbReference>
<evidence type="ECO:0000313" key="1">
    <source>
        <dbReference type="Ensembl" id="ENSCPRP00005014402.1"/>
    </source>
</evidence>
<organism evidence="1 2">
    <name type="scientific">Crocodylus porosus</name>
    <name type="common">Saltwater crocodile</name>
    <name type="synonym">Estuarine crocodile</name>
    <dbReference type="NCBI Taxonomy" id="8502"/>
    <lineage>
        <taxon>Eukaryota</taxon>
        <taxon>Metazoa</taxon>
        <taxon>Chordata</taxon>
        <taxon>Craniata</taxon>
        <taxon>Vertebrata</taxon>
        <taxon>Euteleostomi</taxon>
        <taxon>Archelosauria</taxon>
        <taxon>Archosauria</taxon>
        <taxon>Crocodylia</taxon>
        <taxon>Longirostres</taxon>
        <taxon>Crocodylidae</taxon>
        <taxon>Crocodylus</taxon>
    </lineage>
</organism>
<proteinExistence type="predicted"/>
<protein>
    <recommendedName>
        <fullName evidence="3">Reverse transcriptase domain-containing protein</fullName>
    </recommendedName>
</protein>